<dbReference type="Gene3D" id="2.40.10.10">
    <property type="entry name" value="Trypsin-like serine proteases"/>
    <property type="match status" value="2"/>
</dbReference>
<sequence length="298" mass="32833">MYESKIIFTDVLLPKWIKTLGMIGMYAISMSTPVMAEIDPKIKSGTQINEISHKTTLLIITESQSIGSGSLIAKEGNKCIGVTNRHVVLSSEGKVEKMIIRTYDEQTYKVDNVNWFSSEDLAIVEFQCNRNYEPITIATYQLSPGQPVYLSGWPPSLGQINRQFTSGSISTILKNSDDGYAIGYTNVTQGGMSGGQILDAAGRLVGIHGLGDRDQVSAKTGFNYGIPVSTMLARVSQNGLNYNLKIVYSLPQESDDNTLVSTEVPQIDSRDRVDVNKLRDNVDWTIETIQKICIFLGC</sequence>
<proteinExistence type="inferred from homology"/>
<evidence type="ECO:0000256" key="3">
    <source>
        <dbReference type="ARBA" id="ARBA00022801"/>
    </source>
</evidence>
<keyword evidence="3" id="KW-0378">Hydrolase</keyword>
<dbReference type="EMBL" id="AAXW01000046">
    <property type="protein sequence ID" value="EAZ89381.1"/>
    <property type="molecule type" value="Genomic_DNA"/>
</dbReference>
<reference evidence="4 5" key="1">
    <citation type="submission" date="2007-03" db="EMBL/GenBank/DDBJ databases">
        <authorList>
            <person name="Stal L."/>
            <person name="Ferriera S."/>
            <person name="Johnson J."/>
            <person name="Kravitz S."/>
            <person name="Beeson K."/>
            <person name="Sutton G."/>
            <person name="Rogers Y.-H."/>
            <person name="Friedman R."/>
            <person name="Frazier M."/>
            <person name="Venter J.C."/>
        </authorList>
    </citation>
    <scope>NUCLEOTIDE SEQUENCE [LARGE SCALE GENOMIC DNA]</scope>
    <source>
        <strain evidence="4 5">CCY0110</strain>
    </source>
</reference>
<comment type="similarity">
    <text evidence="1">Belongs to the peptidase S1C family.</text>
</comment>
<dbReference type="GO" id="GO:0008233">
    <property type="term" value="F:peptidase activity"/>
    <property type="evidence" value="ECO:0007669"/>
    <property type="project" value="UniProtKB-KW"/>
</dbReference>
<dbReference type="SUPFAM" id="SSF50494">
    <property type="entry name" value="Trypsin-like serine proteases"/>
    <property type="match status" value="1"/>
</dbReference>
<keyword evidence="5" id="KW-1185">Reference proteome</keyword>
<name>A3IVZ5_9CHRO</name>
<dbReference type="AlphaFoldDB" id="A3IVZ5"/>
<evidence type="ECO:0000256" key="1">
    <source>
        <dbReference type="ARBA" id="ARBA00010541"/>
    </source>
</evidence>
<keyword evidence="2 4" id="KW-0645">Protease</keyword>
<dbReference type="eggNOG" id="COG0265">
    <property type="taxonomic scope" value="Bacteria"/>
</dbReference>
<protein>
    <submittedName>
        <fullName evidence="4">Putative serine protease</fullName>
    </submittedName>
</protein>
<evidence type="ECO:0000313" key="4">
    <source>
        <dbReference type="EMBL" id="EAZ89381.1"/>
    </source>
</evidence>
<dbReference type="InterPro" id="IPR009003">
    <property type="entry name" value="Peptidase_S1_PA"/>
</dbReference>
<dbReference type="Pfam" id="PF13365">
    <property type="entry name" value="Trypsin_2"/>
    <property type="match status" value="1"/>
</dbReference>
<dbReference type="GO" id="GO:0006508">
    <property type="term" value="P:proteolysis"/>
    <property type="evidence" value="ECO:0007669"/>
    <property type="project" value="UniProtKB-KW"/>
</dbReference>
<dbReference type="PANTHER" id="PTHR43343:SF3">
    <property type="entry name" value="PROTEASE DO-LIKE 8, CHLOROPLASTIC"/>
    <property type="match status" value="1"/>
</dbReference>
<gene>
    <name evidence="4" type="ORF">CY0110_30910</name>
</gene>
<dbReference type="InterPro" id="IPR051201">
    <property type="entry name" value="Chloro_Bact_Ser_Proteases"/>
</dbReference>
<evidence type="ECO:0000256" key="2">
    <source>
        <dbReference type="ARBA" id="ARBA00022670"/>
    </source>
</evidence>
<dbReference type="Proteomes" id="UP000003781">
    <property type="component" value="Unassembled WGS sequence"/>
</dbReference>
<dbReference type="PANTHER" id="PTHR43343">
    <property type="entry name" value="PEPTIDASE S12"/>
    <property type="match status" value="1"/>
</dbReference>
<comment type="caution">
    <text evidence="4">The sequence shown here is derived from an EMBL/GenBank/DDBJ whole genome shotgun (WGS) entry which is preliminary data.</text>
</comment>
<organism evidence="4 5">
    <name type="scientific">Crocosphaera chwakensis CCY0110</name>
    <dbReference type="NCBI Taxonomy" id="391612"/>
    <lineage>
        <taxon>Bacteria</taxon>
        <taxon>Bacillati</taxon>
        <taxon>Cyanobacteriota</taxon>
        <taxon>Cyanophyceae</taxon>
        <taxon>Oscillatoriophycideae</taxon>
        <taxon>Chroococcales</taxon>
        <taxon>Aphanothecaceae</taxon>
        <taxon>Crocosphaera</taxon>
        <taxon>Crocosphaera chwakensis</taxon>
    </lineage>
</organism>
<accession>A3IVZ5</accession>
<dbReference type="InterPro" id="IPR043504">
    <property type="entry name" value="Peptidase_S1_PA_chymotrypsin"/>
</dbReference>
<evidence type="ECO:0000313" key="5">
    <source>
        <dbReference type="Proteomes" id="UP000003781"/>
    </source>
</evidence>